<feature type="region of interest" description="Disordered" evidence="1">
    <location>
        <begin position="79"/>
        <end position="112"/>
    </location>
</feature>
<evidence type="ECO:0000313" key="3">
    <source>
        <dbReference type="Proteomes" id="UP001589575"/>
    </source>
</evidence>
<accession>A0ABV5G3G8</accession>
<gene>
    <name evidence="2" type="ORF">ACFFX0_20620</name>
</gene>
<dbReference type="EMBL" id="JBHMFI010000001">
    <property type="protein sequence ID" value="MFB9073469.1"/>
    <property type="molecule type" value="Genomic_DNA"/>
</dbReference>
<evidence type="ECO:0000256" key="1">
    <source>
        <dbReference type="SAM" id="MobiDB-lite"/>
    </source>
</evidence>
<reference evidence="2 3" key="1">
    <citation type="submission" date="2024-09" db="EMBL/GenBank/DDBJ databases">
        <authorList>
            <person name="Sun Q."/>
            <person name="Mori K."/>
        </authorList>
    </citation>
    <scope>NUCLEOTIDE SEQUENCE [LARGE SCALE GENOMIC DNA]</scope>
    <source>
        <strain evidence="2 3">CCM 7609</strain>
    </source>
</reference>
<organism evidence="2 3">
    <name type="scientific">Citricoccus parietis</name>
    <dbReference type="NCBI Taxonomy" id="592307"/>
    <lineage>
        <taxon>Bacteria</taxon>
        <taxon>Bacillati</taxon>
        <taxon>Actinomycetota</taxon>
        <taxon>Actinomycetes</taxon>
        <taxon>Micrococcales</taxon>
        <taxon>Micrococcaceae</taxon>
        <taxon>Citricoccus</taxon>
    </lineage>
</organism>
<dbReference type="Proteomes" id="UP001589575">
    <property type="component" value="Unassembled WGS sequence"/>
</dbReference>
<evidence type="ECO:0000313" key="2">
    <source>
        <dbReference type="EMBL" id="MFB9073469.1"/>
    </source>
</evidence>
<name>A0ABV5G3G8_9MICC</name>
<protein>
    <submittedName>
        <fullName evidence="2">Uncharacterized protein</fullName>
    </submittedName>
</protein>
<keyword evidence="3" id="KW-1185">Reference proteome</keyword>
<comment type="caution">
    <text evidence="2">The sequence shown here is derived from an EMBL/GenBank/DDBJ whole genome shotgun (WGS) entry which is preliminary data.</text>
</comment>
<sequence length="112" mass="11849">MLKEDVTCSAGAAAAALGHDAGEVVAHRTVHHGLPAGDVHLLFGTVWEDIGDGGHGIHFLGISMTRGLTSVGRATAGFRIRRRRGGASDPPRGHAEPRLRQGTRWTASAWRP</sequence>
<proteinExistence type="predicted"/>